<dbReference type="RefSeq" id="WP_220301884.1">
    <property type="nucleotide sequence ID" value="NZ_JAEUAW010000015.1"/>
</dbReference>
<name>A0ABS7HSJ0_9MICO</name>
<evidence type="ECO:0000259" key="1">
    <source>
        <dbReference type="PROSITE" id="PS50943"/>
    </source>
</evidence>
<reference evidence="2 3" key="1">
    <citation type="journal article" date="2021" name="MBio">
        <title>Poor Competitiveness of Bradyrhizobium in Pigeon Pea Root Colonization in Indian Soils.</title>
        <authorList>
            <person name="Chalasani D."/>
            <person name="Basu A."/>
            <person name="Pullabhotla S.V.S.R.N."/>
            <person name="Jorrin B."/>
            <person name="Neal A.L."/>
            <person name="Poole P.S."/>
            <person name="Podile A.R."/>
            <person name="Tkacz A."/>
        </authorList>
    </citation>
    <scope>NUCLEOTIDE SEQUENCE [LARGE SCALE GENOMIC DNA]</scope>
    <source>
        <strain evidence="2 3">HU14</strain>
    </source>
</reference>
<organism evidence="2 3">
    <name type="scientific">Microbacterium jejuense</name>
    <dbReference type="NCBI Taxonomy" id="1263637"/>
    <lineage>
        <taxon>Bacteria</taxon>
        <taxon>Bacillati</taxon>
        <taxon>Actinomycetota</taxon>
        <taxon>Actinomycetes</taxon>
        <taxon>Micrococcales</taxon>
        <taxon>Microbacteriaceae</taxon>
        <taxon>Microbacterium</taxon>
    </lineage>
</organism>
<dbReference type="Proteomes" id="UP001196843">
    <property type="component" value="Unassembled WGS sequence"/>
</dbReference>
<proteinExistence type="predicted"/>
<keyword evidence="3" id="KW-1185">Reference proteome</keyword>
<dbReference type="Gene3D" id="1.10.260.40">
    <property type="entry name" value="lambda repressor-like DNA-binding domains"/>
    <property type="match status" value="1"/>
</dbReference>
<protein>
    <submittedName>
        <fullName evidence="2">Helix-turn-helix transcriptional regulator</fullName>
    </submittedName>
</protein>
<accession>A0ABS7HSJ0</accession>
<dbReference type="EMBL" id="JAEUAW010000015">
    <property type="protein sequence ID" value="MBW9095172.1"/>
    <property type="molecule type" value="Genomic_DNA"/>
</dbReference>
<dbReference type="CDD" id="cd00093">
    <property type="entry name" value="HTH_XRE"/>
    <property type="match status" value="1"/>
</dbReference>
<sequence>MTDVGALSRAVARILVDACDELFVTQTELARRSGVSQSQISKLLRAEREIKLGQLDAICAALGLSIVAVVAEATNPEP</sequence>
<comment type="caution">
    <text evidence="2">The sequence shown here is derived from an EMBL/GenBank/DDBJ whole genome shotgun (WGS) entry which is preliminary data.</text>
</comment>
<dbReference type="SMART" id="SM00530">
    <property type="entry name" value="HTH_XRE"/>
    <property type="match status" value="1"/>
</dbReference>
<feature type="domain" description="HTH cro/C1-type" evidence="1">
    <location>
        <begin position="25"/>
        <end position="69"/>
    </location>
</feature>
<gene>
    <name evidence="2" type="ORF">JNB62_15910</name>
</gene>
<dbReference type="InterPro" id="IPR001387">
    <property type="entry name" value="Cro/C1-type_HTH"/>
</dbReference>
<dbReference type="InterPro" id="IPR010982">
    <property type="entry name" value="Lambda_DNA-bd_dom_sf"/>
</dbReference>
<evidence type="ECO:0000313" key="3">
    <source>
        <dbReference type="Proteomes" id="UP001196843"/>
    </source>
</evidence>
<dbReference type="Pfam" id="PF01381">
    <property type="entry name" value="HTH_3"/>
    <property type="match status" value="1"/>
</dbReference>
<dbReference type="SUPFAM" id="SSF47413">
    <property type="entry name" value="lambda repressor-like DNA-binding domains"/>
    <property type="match status" value="1"/>
</dbReference>
<dbReference type="PROSITE" id="PS50943">
    <property type="entry name" value="HTH_CROC1"/>
    <property type="match status" value="1"/>
</dbReference>
<evidence type="ECO:0000313" key="2">
    <source>
        <dbReference type="EMBL" id="MBW9095172.1"/>
    </source>
</evidence>